<dbReference type="PANTHER" id="PTHR33169:SF24">
    <property type="entry name" value="TRANSCRIPTIONAL REGULATOR, PADR FAMILY"/>
    <property type="match status" value="1"/>
</dbReference>
<dbReference type="InterPro" id="IPR052509">
    <property type="entry name" value="Metal_resp_DNA-bind_regulator"/>
</dbReference>
<sequence length="107" mass="12209">MTIQFKKGVLELCVLALLDSRDRYGYEIAASLTKGIDISDGTVYPVLRRLQQDDYLTSYLRESQGGAPRKYYTLTPKGKEFLSLLVEEWRRFSAQVDTIIHGGEESE</sequence>
<dbReference type="SUPFAM" id="SSF46785">
    <property type="entry name" value="Winged helix' DNA-binding domain"/>
    <property type="match status" value="1"/>
</dbReference>
<protein>
    <submittedName>
        <fullName evidence="2">PadR family transcriptional regulator</fullName>
    </submittedName>
</protein>
<dbReference type="Gene3D" id="1.10.10.10">
    <property type="entry name" value="Winged helix-like DNA-binding domain superfamily/Winged helix DNA-binding domain"/>
    <property type="match status" value="1"/>
</dbReference>
<comment type="caution">
    <text evidence="2">The sequence shown here is derived from an EMBL/GenBank/DDBJ whole genome shotgun (WGS) entry which is preliminary data.</text>
</comment>
<feature type="domain" description="Transcription regulator PadR N-terminal" evidence="1">
    <location>
        <begin position="14"/>
        <end position="82"/>
    </location>
</feature>
<reference evidence="2 3" key="1">
    <citation type="submission" date="2024-03" db="EMBL/GenBank/DDBJ databases">
        <title>Human intestinal bacterial collection.</title>
        <authorList>
            <person name="Pauvert C."/>
            <person name="Hitch T.C.A."/>
            <person name="Clavel T."/>
        </authorList>
    </citation>
    <scope>NUCLEOTIDE SEQUENCE [LARGE SCALE GENOMIC DNA]</scope>
    <source>
        <strain evidence="2 3">CLA-JM-H44</strain>
    </source>
</reference>
<evidence type="ECO:0000313" key="3">
    <source>
        <dbReference type="Proteomes" id="UP001489509"/>
    </source>
</evidence>
<dbReference type="InterPro" id="IPR036390">
    <property type="entry name" value="WH_DNA-bd_sf"/>
</dbReference>
<keyword evidence="3" id="KW-1185">Reference proteome</keyword>
<dbReference type="Pfam" id="PF03551">
    <property type="entry name" value="PadR"/>
    <property type="match status" value="1"/>
</dbReference>
<accession>A0ABV1E0S6</accession>
<dbReference type="EMBL" id="JBBMFD010000014">
    <property type="protein sequence ID" value="MEQ2440905.1"/>
    <property type="molecule type" value="Genomic_DNA"/>
</dbReference>
<gene>
    <name evidence="2" type="ORF">WMO26_08720</name>
</gene>
<evidence type="ECO:0000259" key="1">
    <source>
        <dbReference type="Pfam" id="PF03551"/>
    </source>
</evidence>
<dbReference type="InterPro" id="IPR036388">
    <property type="entry name" value="WH-like_DNA-bd_sf"/>
</dbReference>
<organism evidence="2 3">
    <name type="scientific">Solibaculum intestinale</name>
    <dbReference type="NCBI Taxonomy" id="3133165"/>
    <lineage>
        <taxon>Bacteria</taxon>
        <taxon>Bacillati</taxon>
        <taxon>Bacillota</taxon>
        <taxon>Clostridia</taxon>
        <taxon>Eubacteriales</taxon>
        <taxon>Oscillospiraceae</taxon>
        <taxon>Solibaculum</taxon>
    </lineage>
</organism>
<dbReference type="InterPro" id="IPR005149">
    <property type="entry name" value="Tscrpt_reg_PadR_N"/>
</dbReference>
<dbReference type="RefSeq" id="WP_349219679.1">
    <property type="nucleotide sequence ID" value="NZ_JBBMFD010000014.1"/>
</dbReference>
<proteinExistence type="predicted"/>
<evidence type="ECO:0000313" key="2">
    <source>
        <dbReference type="EMBL" id="MEQ2440905.1"/>
    </source>
</evidence>
<name>A0ABV1E0S6_9FIRM</name>
<dbReference type="Proteomes" id="UP001489509">
    <property type="component" value="Unassembled WGS sequence"/>
</dbReference>
<dbReference type="PANTHER" id="PTHR33169">
    <property type="entry name" value="PADR-FAMILY TRANSCRIPTIONAL REGULATOR"/>
    <property type="match status" value="1"/>
</dbReference>